<dbReference type="GO" id="GO:0005886">
    <property type="term" value="C:plasma membrane"/>
    <property type="evidence" value="ECO:0007669"/>
    <property type="project" value="TreeGrafter"/>
</dbReference>
<feature type="non-terminal residue" evidence="9">
    <location>
        <position position="1"/>
    </location>
</feature>
<name>A0A7K5VV45_9SYLV</name>
<feature type="compositionally biased region" description="Polar residues" evidence="7">
    <location>
        <begin position="7"/>
        <end position="38"/>
    </location>
</feature>
<dbReference type="GO" id="GO:0005509">
    <property type="term" value="F:calcium ion binding"/>
    <property type="evidence" value="ECO:0007669"/>
    <property type="project" value="UniProtKB-UniRule"/>
</dbReference>
<dbReference type="PANTHER" id="PTHR24028">
    <property type="entry name" value="CADHERIN-87A"/>
    <property type="match status" value="1"/>
</dbReference>
<gene>
    <name evidence="9" type="primary">Celsr2_1</name>
    <name evidence="9" type="ORF">HYLPRA_R14743</name>
</gene>
<comment type="caution">
    <text evidence="9">The sequence shown here is derived from an EMBL/GenBank/DDBJ whole genome shotgun (WGS) entry which is preliminary data.</text>
</comment>
<keyword evidence="4" id="KW-0472">Membrane</keyword>
<dbReference type="GO" id="GO:0007156">
    <property type="term" value="P:homophilic cell adhesion via plasma membrane adhesion molecules"/>
    <property type="evidence" value="ECO:0007669"/>
    <property type="project" value="InterPro"/>
</dbReference>
<dbReference type="AlphaFoldDB" id="A0A7K5VV45"/>
<accession>A0A7K5VV45</accession>
<evidence type="ECO:0000256" key="5">
    <source>
        <dbReference type="ARBA" id="ARBA00023180"/>
    </source>
</evidence>
<evidence type="ECO:0000256" key="2">
    <source>
        <dbReference type="ARBA" id="ARBA00022692"/>
    </source>
</evidence>
<evidence type="ECO:0000256" key="1">
    <source>
        <dbReference type="ARBA" id="ARBA00004167"/>
    </source>
</evidence>
<dbReference type="SUPFAM" id="SSF49313">
    <property type="entry name" value="Cadherin-like"/>
    <property type="match status" value="1"/>
</dbReference>
<dbReference type="PROSITE" id="PS50268">
    <property type="entry name" value="CADHERIN_2"/>
    <property type="match status" value="1"/>
</dbReference>
<evidence type="ECO:0000256" key="6">
    <source>
        <dbReference type="PROSITE-ProRule" id="PRU00043"/>
    </source>
</evidence>
<dbReference type="InterPro" id="IPR050174">
    <property type="entry name" value="Protocadherin/Cadherin-CA"/>
</dbReference>
<evidence type="ECO:0000313" key="9">
    <source>
        <dbReference type="EMBL" id="NWU32917.1"/>
    </source>
</evidence>
<dbReference type="EMBL" id="VYXD01000207">
    <property type="protein sequence ID" value="NWU32917.1"/>
    <property type="molecule type" value="Genomic_DNA"/>
</dbReference>
<feature type="non-terminal residue" evidence="9">
    <location>
        <position position="56"/>
    </location>
</feature>
<evidence type="ECO:0000259" key="8">
    <source>
        <dbReference type="PROSITE" id="PS50268"/>
    </source>
</evidence>
<evidence type="ECO:0000313" key="10">
    <source>
        <dbReference type="Proteomes" id="UP000557268"/>
    </source>
</evidence>
<feature type="domain" description="Cadherin" evidence="8">
    <location>
        <begin position="15"/>
        <end position="53"/>
    </location>
</feature>
<comment type="subcellular location">
    <subcellularLocation>
        <location evidence="1">Membrane</location>
        <topology evidence="1">Single-pass membrane protein</topology>
    </subcellularLocation>
</comment>
<dbReference type="PANTHER" id="PTHR24028:SF328">
    <property type="entry name" value="CADHERIN-3"/>
    <property type="match status" value="1"/>
</dbReference>
<dbReference type="InterPro" id="IPR015919">
    <property type="entry name" value="Cadherin-like_sf"/>
</dbReference>
<keyword evidence="10" id="KW-1185">Reference proteome</keyword>
<keyword evidence="3" id="KW-1133">Transmembrane helix</keyword>
<dbReference type="Proteomes" id="UP000557268">
    <property type="component" value="Unassembled WGS sequence"/>
</dbReference>
<dbReference type="Gene3D" id="2.60.40.60">
    <property type="entry name" value="Cadherins"/>
    <property type="match status" value="1"/>
</dbReference>
<evidence type="ECO:0000256" key="7">
    <source>
        <dbReference type="SAM" id="MobiDB-lite"/>
    </source>
</evidence>
<feature type="region of interest" description="Disordered" evidence="7">
    <location>
        <begin position="1"/>
        <end position="42"/>
    </location>
</feature>
<evidence type="ECO:0000256" key="4">
    <source>
        <dbReference type="ARBA" id="ARBA00023136"/>
    </source>
</evidence>
<dbReference type="Pfam" id="PF00028">
    <property type="entry name" value="Cadherin"/>
    <property type="match status" value="1"/>
</dbReference>
<dbReference type="InterPro" id="IPR002126">
    <property type="entry name" value="Cadherin-like_dom"/>
</dbReference>
<keyword evidence="5" id="KW-0325">Glycoprotein</keyword>
<protein>
    <submittedName>
        <fullName evidence="9">CELR2 protein</fullName>
    </submittedName>
</protein>
<sequence length="56" mass="6032">HHRPCRSPNTAPQFQPSSYQATVEENQPAGTPVTQVTAQDPDEGEAGQLHYAMAAL</sequence>
<keyword evidence="6" id="KW-0106">Calcium</keyword>
<reference evidence="9 10" key="1">
    <citation type="submission" date="2019-09" db="EMBL/GenBank/DDBJ databases">
        <title>Bird 10,000 Genomes (B10K) Project - Family phase.</title>
        <authorList>
            <person name="Zhang G."/>
        </authorList>
    </citation>
    <scope>NUCLEOTIDE SEQUENCE [LARGE SCALE GENOMIC DNA]</scope>
    <source>
        <strain evidence="9">B10K-DU-001-70</strain>
        <tissue evidence="9">Muscle</tissue>
    </source>
</reference>
<proteinExistence type="predicted"/>
<evidence type="ECO:0000256" key="3">
    <source>
        <dbReference type="ARBA" id="ARBA00022989"/>
    </source>
</evidence>
<organism evidence="9 10">
    <name type="scientific">Hylia prasina</name>
    <name type="common">green hylia</name>
    <dbReference type="NCBI Taxonomy" id="208073"/>
    <lineage>
        <taxon>Eukaryota</taxon>
        <taxon>Metazoa</taxon>
        <taxon>Chordata</taxon>
        <taxon>Craniata</taxon>
        <taxon>Vertebrata</taxon>
        <taxon>Euteleostomi</taxon>
        <taxon>Archelosauria</taxon>
        <taxon>Archosauria</taxon>
        <taxon>Dinosauria</taxon>
        <taxon>Saurischia</taxon>
        <taxon>Theropoda</taxon>
        <taxon>Coelurosauria</taxon>
        <taxon>Aves</taxon>
        <taxon>Neognathae</taxon>
        <taxon>Neoaves</taxon>
        <taxon>Telluraves</taxon>
        <taxon>Australaves</taxon>
        <taxon>Passeriformes</taxon>
        <taxon>Sylvioidea</taxon>
        <taxon>Sylviidae</taxon>
        <taxon>Acrocephalinae</taxon>
        <taxon>Hylia</taxon>
    </lineage>
</organism>
<keyword evidence="2" id="KW-0812">Transmembrane</keyword>
<dbReference type="CDD" id="cd11304">
    <property type="entry name" value="Cadherin_repeat"/>
    <property type="match status" value="1"/>
</dbReference>